<dbReference type="AlphaFoldDB" id="A0AA48KMS4"/>
<evidence type="ECO:0000256" key="2">
    <source>
        <dbReference type="ARBA" id="ARBA00004613"/>
    </source>
</evidence>
<comment type="similarity">
    <text evidence="3">Belongs to the peptidase M36 family.</text>
</comment>
<comment type="subcellular location">
    <subcellularLocation>
        <location evidence="2">Secreted</location>
    </subcellularLocation>
</comment>
<comment type="cofactor">
    <cofactor evidence="1">
        <name>Zn(2+)</name>
        <dbReference type="ChEBI" id="CHEBI:29105"/>
    </cofactor>
</comment>
<evidence type="ECO:0000256" key="9">
    <source>
        <dbReference type="ARBA" id="ARBA00023049"/>
    </source>
</evidence>
<keyword evidence="11" id="KW-0732">Signal</keyword>
<dbReference type="InterPro" id="IPR027268">
    <property type="entry name" value="Peptidase_M4/M1_CTD_sf"/>
</dbReference>
<reference evidence="13" key="1">
    <citation type="submission" date="2023-01" db="EMBL/GenBank/DDBJ databases">
        <title>Complete genome sequence of Planctobacterium marinum strain Dej080120_11.</title>
        <authorList>
            <person name="Ueki S."/>
            <person name="Maruyama F."/>
        </authorList>
    </citation>
    <scope>NUCLEOTIDE SEQUENCE</scope>
    <source>
        <strain evidence="13">Dej080120_11</strain>
    </source>
</reference>
<dbReference type="Gene3D" id="1.10.390.10">
    <property type="entry name" value="Neutral Protease Domain 2"/>
    <property type="match status" value="1"/>
</dbReference>
<dbReference type="Pfam" id="PF02225">
    <property type="entry name" value="PA"/>
    <property type="match status" value="1"/>
</dbReference>
<dbReference type="Proteomes" id="UP001333710">
    <property type="component" value="Chromosome"/>
</dbReference>
<dbReference type="RefSeq" id="WP_338290569.1">
    <property type="nucleotide sequence ID" value="NZ_AP027272.1"/>
</dbReference>
<dbReference type="Pfam" id="PF02128">
    <property type="entry name" value="Peptidase_M36"/>
    <property type="match status" value="1"/>
</dbReference>
<dbReference type="Gene3D" id="3.50.30.30">
    <property type="match status" value="1"/>
</dbReference>
<gene>
    <name evidence="13" type="ORF">MACH26_02620</name>
</gene>
<organism evidence="13 14">
    <name type="scientific">Planctobacterium marinum</name>
    <dbReference type="NCBI Taxonomy" id="1631968"/>
    <lineage>
        <taxon>Bacteria</taxon>
        <taxon>Pseudomonadati</taxon>
        <taxon>Pseudomonadota</taxon>
        <taxon>Gammaproteobacteria</taxon>
        <taxon>Alteromonadales</taxon>
        <taxon>Alteromonadaceae</taxon>
        <taxon>Planctobacterium</taxon>
    </lineage>
</organism>
<dbReference type="SUPFAM" id="SSF52025">
    <property type="entry name" value="PA domain"/>
    <property type="match status" value="1"/>
</dbReference>
<proteinExistence type="inferred from homology"/>
<keyword evidence="5" id="KW-0645">Protease</keyword>
<evidence type="ECO:0000256" key="5">
    <source>
        <dbReference type="ARBA" id="ARBA00022670"/>
    </source>
</evidence>
<dbReference type="InterPro" id="IPR001842">
    <property type="entry name" value="Peptidase_M36"/>
</dbReference>
<dbReference type="InterPro" id="IPR046450">
    <property type="entry name" value="PA_dom_sf"/>
</dbReference>
<keyword evidence="4" id="KW-0964">Secreted</keyword>
<keyword evidence="8" id="KW-0862">Zinc</keyword>
<name>A0AA48KMS4_9ALTE</name>
<dbReference type="PANTHER" id="PTHR33478:SF1">
    <property type="entry name" value="EXTRACELLULAR METALLOPROTEINASE MEP"/>
    <property type="match status" value="1"/>
</dbReference>
<dbReference type="GO" id="GO:0008270">
    <property type="term" value="F:zinc ion binding"/>
    <property type="evidence" value="ECO:0007669"/>
    <property type="project" value="InterPro"/>
</dbReference>
<keyword evidence="14" id="KW-1185">Reference proteome</keyword>
<feature type="chain" id="PRO_5041440832" description="PA domain-containing protein" evidence="11">
    <location>
        <begin position="22"/>
        <end position="1210"/>
    </location>
</feature>
<dbReference type="EMBL" id="AP027272">
    <property type="protein sequence ID" value="BDX04741.1"/>
    <property type="molecule type" value="Genomic_DNA"/>
</dbReference>
<keyword evidence="6" id="KW-0479">Metal-binding</keyword>
<evidence type="ECO:0000259" key="12">
    <source>
        <dbReference type="Pfam" id="PF02225"/>
    </source>
</evidence>
<evidence type="ECO:0000313" key="14">
    <source>
        <dbReference type="Proteomes" id="UP001333710"/>
    </source>
</evidence>
<dbReference type="CDD" id="cd04818">
    <property type="entry name" value="PA_subtilisin_1"/>
    <property type="match status" value="1"/>
</dbReference>
<keyword evidence="10" id="KW-0865">Zymogen</keyword>
<dbReference type="SUPFAM" id="SSF55486">
    <property type="entry name" value="Metalloproteases ('zincins'), catalytic domain"/>
    <property type="match status" value="1"/>
</dbReference>
<keyword evidence="7" id="KW-0378">Hydrolase</keyword>
<feature type="signal peptide" evidence="11">
    <location>
        <begin position="1"/>
        <end position="21"/>
    </location>
</feature>
<evidence type="ECO:0000256" key="11">
    <source>
        <dbReference type="SAM" id="SignalP"/>
    </source>
</evidence>
<evidence type="ECO:0000256" key="1">
    <source>
        <dbReference type="ARBA" id="ARBA00001947"/>
    </source>
</evidence>
<dbReference type="PANTHER" id="PTHR33478">
    <property type="entry name" value="EXTRACELLULAR METALLOPROTEINASE MEP"/>
    <property type="match status" value="1"/>
</dbReference>
<evidence type="ECO:0000256" key="4">
    <source>
        <dbReference type="ARBA" id="ARBA00022525"/>
    </source>
</evidence>
<dbReference type="GO" id="GO:0006508">
    <property type="term" value="P:proteolysis"/>
    <property type="evidence" value="ECO:0007669"/>
    <property type="project" value="UniProtKB-KW"/>
</dbReference>
<evidence type="ECO:0000256" key="10">
    <source>
        <dbReference type="ARBA" id="ARBA00023145"/>
    </source>
</evidence>
<dbReference type="Gene3D" id="3.10.170.10">
    <property type="match status" value="1"/>
</dbReference>
<accession>A0AA48KMS4</accession>
<evidence type="ECO:0000256" key="8">
    <source>
        <dbReference type="ARBA" id="ARBA00022833"/>
    </source>
</evidence>
<dbReference type="GO" id="GO:0005615">
    <property type="term" value="C:extracellular space"/>
    <property type="evidence" value="ECO:0007669"/>
    <property type="project" value="InterPro"/>
</dbReference>
<protein>
    <recommendedName>
        <fullName evidence="12">PA domain-containing protein</fullName>
    </recommendedName>
</protein>
<sequence length="1210" mass="130107">MNKLRPSTVALLVSAALSSTAATASVHAPHSLKNYDHAGATQLKGVGLATAAREKALAERATASGLKSHFDAQMGKATFLWAPESQSKPDLSLIAPEHKNAYAASYYLNSLTGFSSEETALNRATLAYVHDTDQGPLVAKYRQEVQGVPVFNKEYNIVMDREHNLVAGSGYLGTKVSAPQVLQLFSSFGTPEAAVNKAISEISGGKTKANLTIAEKKGDYILFDAETTEGLEVVGQPRAKQVFYDLNGKLTASYYVEVKLAQMENPLDSHDFSFVINNAGKVLFSKNLVSHASEQANAEFTYRVWAEEDGFPYQGPHGKVIPQAAGEIDPTAYVEQPLVTVDNYSKISTDDPWLPEYAMYTYGNNVLAYADVVAPQGYNEGDIIVSTTSPMTFDYPFDETQRANSFVNRQSAVVNMFVMNNFMHDWWYDHGFDEASGNAQLDNYGRGGVGGDPLEVQAQDYSGLNNANMATPSDGGSPRMQQYLYTSKDAVNGVDQGVNIVSHGTLGILESTQLSSFGPQQYTDVSANLRRLNDGNDVDSGSVNDGCESAVNGYALEGRIAVIDRGSCTFVQKVLNAQEAGAIAAIIVNNVDDGTPAPMGGDDPSVTIPNVGLNYQEGQALYSRMAGGKQVTAELFSKFPLKDSSFDNGIIAHEWGHYIQNRLVGNAAGLINFQGRSMGEGWSDFHSMMFIIKESDAEIPGNEEWQMPFATGTYVEDFYTGIRRAPYTPNQEVNPLTFQHITAGAEVPGLPPTNGASPHGAGEMWAAVLWDVYVRLLNMYEFDVAEARMANYLVASYKATPIAPTYTEARDALLSVMLANDADDFNAAVEAFANRGMGFGAISPPRFSDDNSGVTESYATQLASYGAGSVSISQAGVDVCTADGVIDAGESANMSFSIRNNGSEVLSGVTAQVEVLSGHDVTLANDGMVTFGDVGLFESASSGDIAFTLNSAGTGDQVVFGVSFPEAVEGDDTVEPETIYAGALVNYDFVKLPVVGQTANDNMETLASLDNFKENVMYGGSDAAGTQTFDTVNTGYFQSFNPGVDLGSQTMLLLNNSFQSDVAVETDMVEVAYGQDFSINFWHFYWLEEAWDGAVVEISVNGGDWMDVTAAGGTFSTGYNYASLFTNSTQALQNRPVYSGINGDFATFMGNTETISFGQALNGQTVQFRFRISSDVTVSQFGWFIDDVTFTNIETSIFSEVVAGDSVACD</sequence>
<evidence type="ECO:0000256" key="3">
    <source>
        <dbReference type="ARBA" id="ARBA00006006"/>
    </source>
</evidence>
<evidence type="ECO:0000256" key="6">
    <source>
        <dbReference type="ARBA" id="ARBA00022723"/>
    </source>
</evidence>
<feature type="domain" description="PA" evidence="12">
    <location>
        <begin position="544"/>
        <end position="621"/>
    </location>
</feature>
<evidence type="ECO:0000313" key="13">
    <source>
        <dbReference type="EMBL" id="BDX04741.1"/>
    </source>
</evidence>
<dbReference type="InterPro" id="IPR003137">
    <property type="entry name" value="PA_domain"/>
</dbReference>
<dbReference type="GO" id="GO:0004222">
    <property type="term" value="F:metalloendopeptidase activity"/>
    <property type="evidence" value="ECO:0007669"/>
    <property type="project" value="InterPro"/>
</dbReference>
<keyword evidence="9" id="KW-0482">Metalloprotease</keyword>
<dbReference type="InterPro" id="IPR050371">
    <property type="entry name" value="Fungal_virulence_M36"/>
</dbReference>
<dbReference type="KEGG" id="pmaw:MACH26_02620"/>
<evidence type="ECO:0000256" key="7">
    <source>
        <dbReference type="ARBA" id="ARBA00022801"/>
    </source>
</evidence>